<sequence length="125" mass="13015">MNLVEEGRGGGGTTSAPHGILLAIVMGFVVAGPFIFGDQGQAIVEAIPELLSPTGLFLLPVALILVIRFLSSDRGNAFSDVFSAGSPDSIYRVGGSPVGVALVLLLLVVLLYYRVSFFSDGDSDE</sequence>
<reference evidence="3" key="1">
    <citation type="journal article" date="2016" name="Nature">
        <title>The genome of the seagrass Zostera marina reveals angiosperm adaptation to the sea.</title>
        <authorList>
            <person name="Olsen J.L."/>
            <person name="Rouze P."/>
            <person name="Verhelst B."/>
            <person name="Lin Y.-C."/>
            <person name="Bayer T."/>
            <person name="Collen J."/>
            <person name="Dattolo E."/>
            <person name="De Paoli E."/>
            <person name="Dittami S."/>
            <person name="Maumus F."/>
            <person name="Michel G."/>
            <person name="Kersting A."/>
            <person name="Lauritano C."/>
            <person name="Lohaus R."/>
            <person name="Toepel M."/>
            <person name="Tonon T."/>
            <person name="Vanneste K."/>
            <person name="Amirebrahimi M."/>
            <person name="Brakel J."/>
            <person name="Bostroem C."/>
            <person name="Chovatia M."/>
            <person name="Grimwood J."/>
            <person name="Jenkins J.W."/>
            <person name="Jueterbock A."/>
            <person name="Mraz A."/>
            <person name="Stam W.T."/>
            <person name="Tice H."/>
            <person name="Bornberg-Bauer E."/>
            <person name="Green P.J."/>
            <person name="Pearson G.A."/>
            <person name="Procaccini G."/>
            <person name="Duarte C.M."/>
            <person name="Schmutz J."/>
            <person name="Reusch T.B.H."/>
            <person name="Van de Peer Y."/>
        </authorList>
    </citation>
    <scope>NUCLEOTIDE SEQUENCE [LARGE SCALE GENOMIC DNA]</scope>
    <source>
        <strain evidence="3">cv. Finnish</strain>
    </source>
</reference>
<comment type="caution">
    <text evidence="2">The sequence shown here is derived from an EMBL/GenBank/DDBJ whole genome shotgun (WGS) entry which is preliminary data.</text>
</comment>
<dbReference type="OMA" id="MVYYRSS"/>
<protein>
    <recommendedName>
        <fullName evidence="4">Transmembrane protein</fullName>
    </recommendedName>
</protein>
<organism evidence="2 3">
    <name type="scientific">Zostera marina</name>
    <name type="common">Eelgrass</name>
    <dbReference type="NCBI Taxonomy" id="29655"/>
    <lineage>
        <taxon>Eukaryota</taxon>
        <taxon>Viridiplantae</taxon>
        <taxon>Streptophyta</taxon>
        <taxon>Embryophyta</taxon>
        <taxon>Tracheophyta</taxon>
        <taxon>Spermatophyta</taxon>
        <taxon>Magnoliopsida</taxon>
        <taxon>Liliopsida</taxon>
        <taxon>Zosteraceae</taxon>
        <taxon>Zostera</taxon>
    </lineage>
</organism>
<keyword evidence="1" id="KW-0812">Transmembrane</keyword>
<dbReference type="Proteomes" id="UP000036987">
    <property type="component" value="Unassembled WGS sequence"/>
</dbReference>
<keyword evidence="1" id="KW-1133">Transmembrane helix</keyword>
<keyword evidence="3" id="KW-1185">Reference proteome</keyword>
<keyword evidence="1" id="KW-0472">Membrane</keyword>
<feature type="transmembrane region" description="Helical" evidence="1">
    <location>
        <begin position="50"/>
        <end position="70"/>
    </location>
</feature>
<proteinExistence type="predicted"/>
<accession>A0A0K9PYJ0</accession>
<dbReference type="AlphaFoldDB" id="A0A0K9PYJ0"/>
<dbReference type="PANTHER" id="PTHR33306">
    <property type="entry name" value="EXPRESSED PROTEIN-RELATED-RELATED"/>
    <property type="match status" value="1"/>
</dbReference>
<evidence type="ECO:0008006" key="4">
    <source>
        <dbReference type="Google" id="ProtNLM"/>
    </source>
</evidence>
<dbReference type="OrthoDB" id="780524at2759"/>
<evidence type="ECO:0000313" key="3">
    <source>
        <dbReference type="Proteomes" id="UP000036987"/>
    </source>
</evidence>
<name>A0A0K9PYJ0_ZOSMR</name>
<dbReference type="EMBL" id="LFYR01000429">
    <property type="protein sequence ID" value="KMZ74081.1"/>
    <property type="molecule type" value="Genomic_DNA"/>
</dbReference>
<feature type="transmembrane region" description="Helical" evidence="1">
    <location>
        <begin position="90"/>
        <end position="113"/>
    </location>
</feature>
<evidence type="ECO:0000256" key="1">
    <source>
        <dbReference type="SAM" id="Phobius"/>
    </source>
</evidence>
<evidence type="ECO:0000313" key="2">
    <source>
        <dbReference type="EMBL" id="KMZ74081.1"/>
    </source>
</evidence>
<dbReference type="PANTHER" id="PTHR33306:SF1">
    <property type="entry name" value="EXPRESSED PROTEIN"/>
    <property type="match status" value="1"/>
</dbReference>
<feature type="transmembrane region" description="Helical" evidence="1">
    <location>
        <begin position="20"/>
        <end position="38"/>
    </location>
</feature>
<gene>
    <name evidence="2" type="ORF">ZOSMA_135G00100</name>
</gene>